<feature type="transmembrane region" description="Helical" evidence="1">
    <location>
        <begin position="12"/>
        <end position="35"/>
    </location>
</feature>
<comment type="caution">
    <text evidence="2">The sequence shown here is derived from an EMBL/GenBank/DDBJ whole genome shotgun (WGS) entry which is preliminary data.</text>
</comment>
<evidence type="ECO:0000313" key="3">
    <source>
        <dbReference type="Proteomes" id="UP001500618"/>
    </source>
</evidence>
<evidence type="ECO:0000313" key="2">
    <source>
        <dbReference type="EMBL" id="GAA1719359.1"/>
    </source>
</evidence>
<keyword evidence="1" id="KW-0812">Transmembrane</keyword>
<name>A0ABN2J757_9ACTN</name>
<gene>
    <name evidence="2" type="ORF">GCM10009765_79670</name>
</gene>
<accession>A0ABN2J757</accession>
<feature type="transmembrane region" description="Helical" evidence="1">
    <location>
        <begin position="73"/>
        <end position="91"/>
    </location>
</feature>
<keyword evidence="1" id="KW-0472">Membrane</keyword>
<dbReference type="EMBL" id="BAAANY010000043">
    <property type="protein sequence ID" value="GAA1719359.1"/>
    <property type="molecule type" value="Genomic_DNA"/>
</dbReference>
<feature type="transmembrane region" description="Helical" evidence="1">
    <location>
        <begin position="47"/>
        <end position="66"/>
    </location>
</feature>
<dbReference type="Proteomes" id="UP001500618">
    <property type="component" value="Unassembled WGS sequence"/>
</dbReference>
<sequence>MDAVRTVRRPLVVDAALAVVLAGGSLALANVSFLGDKALVLFGADRVPAVLGWWIATAVALAALPCRRSYPVLVFWSTVAMAIYHMSWGWGCCLPTPPC</sequence>
<reference evidence="2 3" key="1">
    <citation type="journal article" date="2019" name="Int. J. Syst. Evol. Microbiol.">
        <title>The Global Catalogue of Microorganisms (GCM) 10K type strain sequencing project: providing services to taxonomists for standard genome sequencing and annotation.</title>
        <authorList>
            <consortium name="The Broad Institute Genomics Platform"/>
            <consortium name="The Broad Institute Genome Sequencing Center for Infectious Disease"/>
            <person name="Wu L."/>
            <person name="Ma J."/>
        </authorList>
    </citation>
    <scope>NUCLEOTIDE SEQUENCE [LARGE SCALE GENOMIC DNA]</scope>
    <source>
        <strain evidence="2 3">JCM 14718</strain>
    </source>
</reference>
<evidence type="ECO:0000256" key="1">
    <source>
        <dbReference type="SAM" id="Phobius"/>
    </source>
</evidence>
<keyword evidence="3" id="KW-1185">Reference proteome</keyword>
<keyword evidence="1" id="KW-1133">Transmembrane helix</keyword>
<organism evidence="2 3">
    <name type="scientific">Fodinicola feengrottensis</name>
    <dbReference type="NCBI Taxonomy" id="435914"/>
    <lineage>
        <taxon>Bacteria</taxon>
        <taxon>Bacillati</taxon>
        <taxon>Actinomycetota</taxon>
        <taxon>Actinomycetes</taxon>
        <taxon>Mycobacteriales</taxon>
        <taxon>Fodinicola</taxon>
    </lineage>
</organism>
<proteinExistence type="predicted"/>
<protein>
    <submittedName>
        <fullName evidence="2">Uncharacterized protein</fullName>
    </submittedName>
</protein>
<dbReference type="RefSeq" id="WP_344315175.1">
    <property type="nucleotide sequence ID" value="NZ_BAAANY010000043.1"/>
</dbReference>